<dbReference type="InterPro" id="IPR000551">
    <property type="entry name" value="MerR-type_HTH_dom"/>
</dbReference>
<dbReference type="SMART" id="SM00422">
    <property type="entry name" value="HTH_MERR"/>
    <property type="match status" value="1"/>
</dbReference>
<dbReference type="AlphaFoldDB" id="A0A1H3YTF1"/>
<dbReference type="Gene3D" id="1.10.1660.10">
    <property type="match status" value="1"/>
</dbReference>
<protein>
    <submittedName>
        <fullName evidence="3">DNA-binding transcriptional regulator, MerR family</fullName>
    </submittedName>
</protein>
<dbReference type="PROSITE" id="PS50937">
    <property type="entry name" value="HTH_MERR_2"/>
    <property type="match status" value="1"/>
</dbReference>
<dbReference type="Proteomes" id="UP000199288">
    <property type="component" value="Unassembled WGS sequence"/>
</dbReference>
<dbReference type="EMBL" id="FNQV01000005">
    <property type="protein sequence ID" value="SEA14322.1"/>
    <property type="molecule type" value="Genomic_DNA"/>
</dbReference>
<evidence type="ECO:0000259" key="2">
    <source>
        <dbReference type="PROSITE" id="PS50937"/>
    </source>
</evidence>
<sequence length="302" mass="32066">MSVPDVPDAPLTVAAVASRLGVAASTLRTWDRRYGLGPSSHEAGAHRRYTPADVARLERMRSLTLQGVAPSDAASIALSESPDEALDVIPEPPARKLALVGDPELLADPLTLVAAALEPDLPRTERIVVYAVERLGVLRAWAEVIRPALRILRNKTRADKPGIEPDAAIASALCVAVRHATPDQRPVSGEAVGILSAAPSTMHGQIIAAALRARGADVVLLRPASQDSADDVLALAKRHNVRAVVAVGDTELLSDIMTRVSESEDLVGFLVGRFACDLWLPRVHRVRTVPAAVEEVADLLAL</sequence>
<dbReference type="PANTHER" id="PTHR30204">
    <property type="entry name" value="REDOX-CYCLING DRUG-SENSING TRANSCRIPTIONAL ACTIVATOR SOXR"/>
    <property type="match status" value="1"/>
</dbReference>
<dbReference type="CDD" id="cd01104">
    <property type="entry name" value="HTH_MlrA-CarA"/>
    <property type="match status" value="1"/>
</dbReference>
<organism evidence="3 4">
    <name type="scientific">Bowdeniella nasicola</name>
    <dbReference type="NCBI Taxonomy" id="208480"/>
    <lineage>
        <taxon>Bacteria</taxon>
        <taxon>Bacillati</taxon>
        <taxon>Actinomycetota</taxon>
        <taxon>Actinomycetes</taxon>
        <taxon>Actinomycetales</taxon>
        <taxon>Actinomycetaceae</taxon>
        <taxon>Bowdeniella</taxon>
    </lineage>
</organism>
<accession>A0A1H3YTF1</accession>
<dbReference type="InterPro" id="IPR009061">
    <property type="entry name" value="DNA-bd_dom_put_sf"/>
</dbReference>
<dbReference type="Pfam" id="PF13411">
    <property type="entry name" value="MerR_1"/>
    <property type="match status" value="1"/>
</dbReference>
<keyword evidence="1 3" id="KW-0238">DNA-binding</keyword>
<dbReference type="GO" id="GO:0003677">
    <property type="term" value="F:DNA binding"/>
    <property type="evidence" value="ECO:0007669"/>
    <property type="project" value="UniProtKB-KW"/>
</dbReference>
<dbReference type="GO" id="GO:0003700">
    <property type="term" value="F:DNA-binding transcription factor activity"/>
    <property type="evidence" value="ECO:0007669"/>
    <property type="project" value="InterPro"/>
</dbReference>
<evidence type="ECO:0000313" key="4">
    <source>
        <dbReference type="Proteomes" id="UP000199288"/>
    </source>
</evidence>
<gene>
    <name evidence="3" type="ORF">SAMN02910418_00979</name>
</gene>
<dbReference type="RefSeq" id="WP_261977041.1">
    <property type="nucleotide sequence ID" value="NZ_FNQV01000005.1"/>
</dbReference>
<dbReference type="SUPFAM" id="SSF46955">
    <property type="entry name" value="Putative DNA-binding domain"/>
    <property type="match status" value="1"/>
</dbReference>
<keyword evidence="4" id="KW-1185">Reference proteome</keyword>
<proteinExistence type="predicted"/>
<evidence type="ECO:0000313" key="3">
    <source>
        <dbReference type="EMBL" id="SEA14322.1"/>
    </source>
</evidence>
<evidence type="ECO:0000256" key="1">
    <source>
        <dbReference type="ARBA" id="ARBA00023125"/>
    </source>
</evidence>
<dbReference type="PANTHER" id="PTHR30204:SF97">
    <property type="entry name" value="MERR FAMILY REGULATORY PROTEIN"/>
    <property type="match status" value="1"/>
</dbReference>
<feature type="domain" description="HTH merR-type" evidence="2">
    <location>
        <begin position="10"/>
        <end position="79"/>
    </location>
</feature>
<reference evidence="4" key="1">
    <citation type="submission" date="2016-10" db="EMBL/GenBank/DDBJ databases">
        <authorList>
            <person name="Varghese N."/>
            <person name="Submissions S."/>
        </authorList>
    </citation>
    <scope>NUCLEOTIDE SEQUENCE [LARGE SCALE GENOMIC DNA]</scope>
    <source>
        <strain evidence="4">KPR-1</strain>
    </source>
</reference>
<name>A0A1H3YTF1_9ACTO</name>
<dbReference type="InterPro" id="IPR047057">
    <property type="entry name" value="MerR_fam"/>
</dbReference>